<dbReference type="Proteomes" id="UP001171620">
    <property type="component" value="Unassembled WGS sequence"/>
</dbReference>
<protein>
    <submittedName>
        <fullName evidence="1">Uncharacterized protein</fullName>
    </submittedName>
</protein>
<evidence type="ECO:0000313" key="2">
    <source>
        <dbReference type="Proteomes" id="UP001171620"/>
    </source>
</evidence>
<name>A0AAW7T7U5_BURVI</name>
<evidence type="ECO:0000313" key="1">
    <source>
        <dbReference type="EMBL" id="MDN7798320.1"/>
    </source>
</evidence>
<reference evidence="1" key="1">
    <citation type="submission" date="2023-07" db="EMBL/GenBank/DDBJ databases">
        <title>A collection of bacterial strains from the Burkholderia cepacia Research Laboratory and Repository.</title>
        <authorList>
            <person name="Lipuma J."/>
            <person name="Spilker T."/>
            <person name="Caverly L."/>
        </authorList>
    </citation>
    <scope>NUCLEOTIDE SEQUENCE</scope>
    <source>
        <strain evidence="1">AU44268</strain>
    </source>
</reference>
<proteinExistence type="predicted"/>
<gene>
    <name evidence="1" type="ORF">QZM33_25600</name>
</gene>
<dbReference type="RefSeq" id="WP_146123444.1">
    <property type="nucleotide sequence ID" value="NZ_JAUJRV010000029.1"/>
</dbReference>
<dbReference type="EMBL" id="JAUJRV010000029">
    <property type="protein sequence ID" value="MDN7798320.1"/>
    <property type="molecule type" value="Genomic_DNA"/>
</dbReference>
<sequence>MNKDLIRVELKSDEFYSFKNIDTKELIIEAFGEEFIERLIEFSKENKSIINNSCLFITMVMGFDSDSEAVEFKLLFGDKE</sequence>
<comment type="caution">
    <text evidence="1">The sequence shown here is derived from an EMBL/GenBank/DDBJ whole genome shotgun (WGS) entry which is preliminary data.</text>
</comment>
<organism evidence="1 2">
    <name type="scientific">Burkholderia vietnamiensis</name>
    <dbReference type="NCBI Taxonomy" id="60552"/>
    <lineage>
        <taxon>Bacteria</taxon>
        <taxon>Pseudomonadati</taxon>
        <taxon>Pseudomonadota</taxon>
        <taxon>Betaproteobacteria</taxon>
        <taxon>Burkholderiales</taxon>
        <taxon>Burkholderiaceae</taxon>
        <taxon>Burkholderia</taxon>
        <taxon>Burkholderia cepacia complex</taxon>
    </lineage>
</organism>
<accession>A0AAW7T7U5</accession>
<dbReference type="AlphaFoldDB" id="A0AAW7T7U5"/>